<reference evidence="1" key="1">
    <citation type="submission" date="2018-02" db="EMBL/GenBank/DDBJ databases">
        <title>Rhizophora mucronata_Transcriptome.</title>
        <authorList>
            <person name="Meera S.P."/>
            <person name="Sreeshan A."/>
            <person name="Augustine A."/>
        </authorList>
    </citation>
    <scope>NUCLEOTIDE SEQUENCE</scope>
    <source>
        <tissue evidence="1">Leaf</tissue>
    </source>
</reference>
<evidence type="ECO:0000313" key="1">
    <source>
        <dbReference type="EMBL" id="MBX39473.1"/>
    </source>
</evidence>
<dbReference type="AlphaFoldDB" id="A0A2P2NAI9"/>
<proteinExistence type="predicted"/>
<name>A0A2P2NAI9_RHIMU</name>
<sequence length="73" mass="7975">MRSKPATTTRLFGNLSPLRLLPLGPNTLHAGWSLSSPSGRNALQYQSRTSIDTKYLPSKLFSDSVLFCPPNIG</sequence>
<protein>
    <submittedName>
        <fullName evidence="1">Uncharacterized protein</fullName>
    </submittedName>
</protein>
<accession>A0A2P2NAI9</accession>
<dbReference type="EMBL" id="GGEC01058989">
    <property type="protein sequence ID" value="MBX39473.1"/>
    <property type="molecule type" value="Transcribed_RNA"/>
</dbReference>
<organism evidence="1">
    <name type="scientific">Rhizophora mucronata</name>
    <name type="common">Asiatic mangrove</name>
    <dbReference type="NCBI Taxonomy" id="61149"/>
    <lineage>
        <taxon>Eukaryota</taxon>
        <taxon>Viridiplantae</taxon>
        <taxon>Streptophyta</taxon>
        <taxon>Embryophyta</taxon>
        <taxon>Tracheophyta</taxon>
        <taxon>Spermatophyta</taxon>
        <taxon>Magnoliopsida</taxon>
        <taxon>eudicotyledons</taxon>
        <taxon>Gunneridae</taxon>
        <taxon>Pentapetalae</taxon>
        <taxon>rosids</taxon>
        <taxon>fabids</taxon>
        <taxon>Malpighiales</taxon>
        <taxon>Rhizophoraceae</taxon>
        <taxon>Rhizophora</taxon>
    </lineage>
</organism>